<dbReference type="InterPro" id="IPR010982">
    <property type="entry name" value="Lambda_DNA-bd_dom_sf"/>
</dbReference>
<dbReference type="CDD" id="cd00093">
    <property type="entry name" value="HTH_XRE"/>
    <property type="match status" value="1"/>
</dbReference>
<feature type="compositionally biased region" description="Low complexity" evidence="1">
    <location>
        <begin position="10"/>
        <end position="19"/>
    </location>
</feature>
<feature type="region of interest" description="Disordered" evidence="1">
    <location>
        <begin position="210"/>
        <end position="244"/>
    </location>
</feature>
<dbReference type="EMBL" id="JADKBR010000017">
    <property type="protein sequence ID" value="MBK8891357.1"/>
    <property type="molecule type" value="Genomic_DNA"/>
</dbReference>
<proteinExistence type="predicted"/>
<reference evidence="2" key="1">
    <citation type="submission" date="2020-10" db="EMBL/GenBank/DDBJ databases">
        <title>Connecting structure to function with the recovery of over 1000 high-quality activated sludge metagenome-assembled genomes encoding full-length rRNA genes using long-read sequencing.</title>
        <authorList>
            <person name="Singleton C.M."/>
            <person name="Petriglieri F."/>
            <person name="Kristensen J.M."/>
            <person name="Kirkegaard R.H."/>
            <person name="Michaelsen T.Y."/>
            <person name="Andersen M.H."/>
            <person name="Karst S.M."/>
            <person name="Dueholm M.S."/>
            <person name="Nielsen P.H."/>
            <person name="Albertsen M."/>
        </authorList>
    </citation>
    <scope>NUCLEOTIDE SEQUENCE</scope>
    <source>
        <strain evidence="2">OdNE_18-Q3-R46-58_BAT3C.305</strain>
    </source>
</reference>
<dbReference type="GO" id="GO:0003677">
    <property type="term" value="F:DNA binding"/>
    <property type="evidence" value="ECO:0007669"/>
    <property type="project" value="InterPro"/>
</dbReference>
<gene>
    <name evidence="2" type="ORF">IPN75_13845</name>
</gene>
<name>A0A9D7LW86_9RHOO</name>
<evidence type="ECO:0000313" key="3">
    <source>
        <dbReference type="Proteomes" id="UP000808146"/>
    </source>
</evidence>
<sequence length="244" mass="26169">MKPKDTGSGRQATARTASRAARKPSALDTVGGLTKSLRSLAGQVVGMAGVAVDTSLAAATGLFPQGVASTKALVKAGTFLRDMRVAAGIPLDDLGKAIDLKDPSLLDLAENGKMALPFEVILRLASVLARNDPVPFVMNLTKAYSPGLWKVLESLGIDRILEHAGREHEFISIYRARDEARKLTDEEFSRVRKFVETAFDMALEFNREAKAAAERKATPRASTPRAGPRAAARRAPRASASEEE</sequence>
<comment type="caution">
    <text evidence="2">The sequence shown here is derived from an EMBL/GenBank/DDBJ whole genome shotgun (WGS) entry which is preliminary data.</text>
</comment>
<dbReference type="InterPro" id="IPR001387">
    <property type="entry name" value="Cro/C1-type_HTH"/>
</dbReference>
<evidence type="ECO:0000256" key="1">
    <source>
        <dbReference type="SAM" id="MobiDB-lite"/>
    </source>
</evidence>
<dbReference type="SUPFAM" id="SSF47413">
    <property type="entry name" value="lambda repressor-like DNA-binding domains"/>
    <property type="match status" value="1"/>
</dbReference>
<feature type="compositionally biased region" description="Low complexity" evidence="1">
    <location>
        <begin position="219"/>
        <end position="230"/>
    </location>
</feature>
<dbReference type="AlphaFoldDB" id="A0A9D7LW86"/>
<organism evidence="2 3">
    <name type="scientific">Candidatus Dechloromonas phosphorivorans</name>
    <dbReference type="NCBI Taxonomy" id="2899244"/>
    <lineage>
        <taxon>Bacteria</taxon>
        <taxon>Pseudomonadati</taxon>
        <taxon>Pseudomonadota</taxon>
        <taxon>Betaproteobacteria</taxon>
        <taxon>Rhodocyclales</taxon>
        <taxon>Azonexaceae</taxon>
        <taxon>Dechloromonas</taxon>
    </lineage>
</organism>
<feature type="region of interest" description="Disordered" evidence="1">
    <location>
        <begin position="1"/>
        <end position="25"/>
    </location>
</feature>
<dbReference type="Proteomes" id="UP000808146">
    <property type="component" value="Unassembled WGS sequence"/>
</dbReference>
<protein>
    <submittedName>
        <fullName evidence="2">Helix-turn-helix transcriptional regulator</fullName>
    </submittedName>
</protein>
<accession>A0A9D7LW86</accession>
<evidence type="ECO:0000313" key="2">
    <source>
        <dbReference type="EMBL" id="MBK8891357.1"/>
    </source>
</evidence>